<dbReference type="AlphaFoldDB" id="A0A825SHQ8"/>
<organism evidence="3 4">
    <name type="scientific">Campylobacter lari</name>
    <dbReference type="NCBI Taxonomy" id="201"/>
    <lineage>
        <taxon>Bacteria</taxon>
        <taxon>Pseudomonadati</taxon>
        <taxon>Campylobacterota</taxon>
        <taxon>Epsilonproteobacteria</taxon>
        <taxon>Campylobacterales</taxon>
        <taxon>Campylobacteraceae</taxon>
        <taxon>Campylobacter</taxon>
    </lineage>
</organism>
<protein>
    <submittedName>
        <fullName evidence="3">Methionyl-tRNA formyltransferase</fullName>
    </submittedName>
</protein>
<evidence type="ECO:0000259" key="1">
    <source>
        <dbReference type="Pfam" id="PF00551"/>
    </source>
</evidence>
<dbReference type="InterPro" id="IPR011034">
    <property type="entry name" value="Formyl_transferase-like_C_sf"/>
</dbReference>
<dbReference type="GO" id="GO:0005829">
    <property type="term" value="C:cytosol"/>
    <property type="evidence" value="ECO:0007669"/>
    <property type="project" value="TreeGrafter"/>
</dbReference>
<dbReference type="GO" id="GO:0004479">
    <property type="term" value="F:methionyl-tRNA formyltransferase activity"/>
    <property type="evidence" value="ECO:0007669"/>
    <property type="project" value="TreeGrafter"/>
</dbReference>
<gene>
    <name evidence="3" type="ORF">YZ36_01545</name>
</gene>
<dbReference type="SUPFAM" id="SSF53328">
    <property type="entry name" value="Formyltransferase"/>
    <property type="match status" value="1"/>
</dbReference>
<dbReference type="Pfam" id="PF02911">
    <property type="entry name" value="Formyl_trans_C"/>
    <property type="match status" value="1"/>
</dbReference>
<evidence type="ECO:0000313" key="4">
    <source>
        <dbReference type="Proteomes" id="UP000405656"/>
    </source>
</evidence>
<sequence length="297" mass="34305">MNIFFIGCVDFSAKILSELLKNSNVKIVGLATMRESSFNSDFFDISRIGNIPFIYTNDINNKSSIEFIKNCNPDIIYCFGWSKLIKKELLNLYPIIGFHPAKLPKNRGRNPITWALFLNLSKTASTFFIMDEDMDSGRILSQKEVKISKNDDAQSLYDKIVKIAIKQVEDFTTKIACSHDHISYLKTHSYEQNLSLSNIWRKRSASDGIIDFRMNSEAIYNLVRALSKPYCGADVKYKNIYYKIWKTKIENNIFCNNIECGKILNIKDKKILVKTYNGAIWLVKHEIAPLPKINEYF</sequence>
<reference evidence="3 4" key="1">
    <citation type="submission" date="2018-05" db="EMBL/GenBank/DDBJ databases">
        <authorList>
            <consortium name="PulseNet: The National Subtyping Network for Foodborne Disease Surveillance"/>
            <person name="Tarr C.L."/>
            <person name="Trees E."/>
            <person name="Katz L.S."/>
            <person name="Carleton-Romer H.A."/>
            <person name="Stroika S."/>
            <person name="Kucerova Z."/>
            <person name="Roache K.F."/>
            <person name="Sabol A.L."/>
            <person name="Besser J."/>
            <person name="Gerner-Smidt P."/>
        </authorList>
    </citation>
    <scope>NUCLEOTIDE SEQUENCE [LARGE SCALE GENOMIC DNA]</scope>
    <source>
        <strain evidence="3 4">20110455</strain>
    </source>
</reference>
<accession>A0A825SHQ8</accession>
<feature type="domain" description="Formyl transferase N-terminal" evidence="1">
    <location>
        <begin position="60"/>
        <end position="162"/>
    </location>
</feature>
<comment type="caution">
    <text evidence="3">The sequence shown here is derived from an EMBL/GenBank/DDBJ whole genome shotgun (WGS) entry which is preliminary data.</text>
</comment>
<proteinExistence type="predicted"/>
<evidence type="ECO:0000313" key="3">
    <source>
        <dbReference type="EMBL" id="EAK0450661.1"/>
    </source>
</evidence>
<dbReference type="InterPro" id="IPR005793">
    <property type="entry name" value="Formyl_trans_C"/>
</dbReference>
<dbReference type="Proteomes" id="UP000405656">
    <property type="component" value="Unassembled WGS sequence"/>
</dbReference>
<evidence type="ECO:0000259" key="2">
    <source>
        <dbReference type="Pfam" id="PF02911"/>
    </source>
</evidence>
<dbReference type="InterPro" id="IPR036477">
    <property type="entry name" value="Formyl_transf_N_sf"/>
</dbReference>
<keyword evidence="3" id="KW-0808">Transferase</keyword>
<dbReference type="PANTHER" id="PTHR11138:SF5">
    <property type="entry name" value="METHIONYL-TRNA FORMYLTRANSFERASE, MITOCHONDRIAL"/>
    <property type="match status" value="1"/>
</dbReference>
<dbReference type="RefSeq" id="WP_012661937.1">
    <property type="nucleotide sequence ID" value="NZ_CBCUZC010000010.1"/>
</dbReference>
<dbReference type="CDD" id="cd08651">
    <property type="entry name" value="FMT_core_like_4"/>
    <property type="match status" value="1"/>
</dbReference>
<name>A0A825SHQ8_CAMLA</name>
<dbReference type="PANTHER" id="PTHR11138">
    <property type="entry name" value="METHIONYL-TRNA FORMYLTRANSFERASE"/>
    <property type="match status" value="1"/>
</dbReference>
<dbReference type="InterPro" id="IPR002376">
    <property type="entry name" value="Formyl_transf_N"/>
</dbReference>
<dbReference type="OMA" id="IIVANNW"/>
<dbReference type="SUPFAM" id="SSF50486">
    <property type="entry name" value="FMT C-terminal domain-like"/>
    <property type="match status" value="1"/>
</dbReference>
<feature type="domain" description="Formyl transferase C-terminal" evidence="2">
    <location>
        <begin position="205"/>
        <end position="286"/>
    </location>
</feature>
<dbReference type="Gene3D" id="3.40.50.12230">
    <property type="match status" value="1"/>
</dbReference>
<dbReference type="Pfam" id="PF00551">
    <property type="entry name" value="Formyl_trans_N"/>
    <property type="match status" value="1"/>
</dbReference>
<dbReference type="EMBL" id="AACCWZ010000002">
    <property type="protein sequence ID" value="EAK0450661.1"/>
    <property type="molecule type" value="Genomic_DNA"/>
</dbReference>